<proteinExistence type="predicted"/>
<organism evidence="1 2">
    <name type="scientific">Chitinophaga pollutisoli</name>
    <dbReference type="NCBI Taxonomy" id="3133966"/>
    <lineage>
        <taxon>Bacteria</taxon>
        <taxon>Pseudomonadati</taxon>
        <taxon>Bacteroidota</taxon>
        <taxon>Chitinophagia</taxon>
        <taxon>Chitinophagales</taxon>
        <taxon>Chitinophagaceae</taxon>
        <taxon>Chitinophaga</taxon>
    </lineage>
</organism>
<gene>
    <name evidence="1" type="ORF">WJU16_05945</name>
</gene>
<dbReference type="EMBL" id="CP149822">
    <property type="protein sequence ID" value="WZN42575.1"/>
    <property type="molecule type" value="Genomic_DNA"/>
</dbReference>
<name>A0ABZ2YTJ5_9BACT</name>
<reference evidence="2" key="1">
    <citation type="submission" date="2024-03" db="EMBL/GenBank/DDBJ databases">
        <title>Chitinophaga horti sp. nov., isolated from garden soil.</title>
        <authorList>
            <person name="Lee D.S."/>
            <person name="Han D.M."/>
            <person name="Baek J.H."/>
            <person name="Choi D.G."/>
            <person name="Jeon J.H."/>
            <person name="Jeon C.O."/>
        </authorList>
    </citation>
    <scope>NUCLEOTIDE SEQUENCE [LARGE SCALE GENOMIC DNA]</scope>
    <source>
        <strain evidence="2">GPA1</strain>
    </source>
</reference>
<sequence length="252" mass="27742">MAKQKGYMPIQGTVGNLTFYKTDGEYAVRQKSSLDGKRIANDPKFQRTRENGQEFRKAGKAAKILRSAINPLLQRAGDKRVTARIVQKMHNALKADPDNARGERTVENGNLLVLQGFECNAASLLDSIFHTPFTAAIDRTTGNASVQIPAMRPGSRISRPKGCTHYSLQLLAAAVDFEAEVFDQAITATAELPLTDEEQAALTLTVQLPPESTRHIFLVMSIEFYQQLNNRFYHLSNGSHAAMQVVAVAPKA</sequence>
<accession>A0ABZ2YTJ5</accession>
<evidence type="ECO:0000313" key="1">
    <source>
        <dbReference type="EMBL" id="WZN42575.1"/>
    </source>
</evidence>
<dbReference type="RefSeq" id="WP_341837409.1">
    <property type="nucleotide sequence ID" value="NZ_CP149822.1"/>
</dbReference>
<keyword evidence="2" id="KW-1185">Reference proteome</keyword>
<dbReference type="Proteomes" id="UP001485459">
    <property type="component" value="Chromosome"/>
</dbReference>
<protein>
    <submittedName>
        <fullName evidence="1">Uncharacterized protein</fullName>
    </submittedName>
</protein>
<evidence type="ECO:0000313" key="2">
    <source>
        <dbReference type="Proteomes" id="UP001485459"/>
    </source>
</evidence>